<proteinExistence type="predicted"/>
<dbReference type="PANTHER" id="PTHR10815">
    <property type="entry name" value="METHYLATED-DNA--PROTEIN-CYSTEINE METHYLTRANSFERASE"/>
    <property type="match status" value="1"/>
</dbReference>
<keyword evidence="2" id="KW-0489">Methyltransferase</keyword>
<dbReference type="InterPro" id="IPR001497">
    <property type="entry name" value="MethylDNA_cys_MeTrfase_AS"/>
</dbReference>
<evidence type="ECO:0000313" key="8">
    <source>
        <dbReference type="EMBL" id="MBR0650585.1"/>
    </source>
</evidence>
<comment type="catalytic activity">
    <reaction evidence="1">
        <text>a 4-O-methyl-thymidine in DNA + L-cysteinyl-[protein] = a thymidine in DNA + S-methyl-L-cysteinyl-[protein]</text>
        <dbReference type="Rhea" id="RHEA:53428"/>
        <dbReference type="Rhea" id="RHEA-COMP:10131"/>
        <dbReference type="Rhea" id="RHEA-COMP:10132"/>
        <dbReference type="Rhea" id="RHEA-COMP:13555"/>
        <dbReference type="Rhea" id="RHEA-COMP:13556"/>
        <dbReference type="ChEBI" id="CHEBI:29950"/>
        <dbReference type="ChEBI" id="CHEBI:82612"/>
        <dbReference type="ChEBI" id="CHEBI:137386"/>
        <dbReference type="ChEBI" id="CHEBI:137387"/>
        <dbReference type="EC" id="2.1.1.63"/>
    </reaction>
</comment>
<sequence>MTSLPLDLRGTPFQRRVWAALRDIPPGRTETYGALAARIGHPGAARAVARACAANPVALLVPCHRVVPADGGTGGWRWGAERKRALLMREAAA</sequence>
<dbReference type="PANTHER" id="PTHR10815:SF5">
    <property type="entry name" value="METHYLATED-DNA--PROTEIN-CYSTEINE METHYLTRANSFERASE"/>
    <property type="match status" value="1"/>
</dbReference>
<evidence type="ECO:0000256" key="4">
    <source>
        <dbReference type="ARBA" id="ARBA00022763"/>
    </source>
</evidence>
<comment type="caution">
    <text evidence="8">The sequence shown here is derived from an EMBL/GenBank/DDBJ whole genome shotgun (WGS) entry which is preliminary data.</text>
</comment>
<dbReference type="InterPro" id="IPR036388">
    <property type="entry name" value="WH-like_DNA-bd_sf"/>
</dbReference>
<dbReference type="EMBL" id="JAAEDI010000013">
    <property type="protein sequence ID" value="MBR0650585.1"/>
    <property type="molecule type" value="Genomic_DNA"/>
</dbReference>
<reference evidence="9" key="1">
    <citation type="journal article" date="2021" name="Syst. Appl. Microbiol.">
        <title>Roseomonas hellenica sp. nov., isolated from roots of wild-growing Alkanna tinctoria.</title>
        <authorList>
            <person name="Rat A."/>
            <person name="Naranjo H.D."/>
            <person name="Lebbe L."/>
            <person name="Cnockaert M."/>
            <person name="Krigas N."/>
            <person name="Grigoriadou K."/>
            <person name="Maloupa E."/>
            <person name="Willems A."/>
        </authorList>
    </citation>
    <scope>NUCLEOTIDE SEQUENCE [LARGE SCALE GENOMIC DNA]</scope>
    <source>
        <strain evidence="9">LMG 31159</strain>
    </source>
</reference>
<accession>A0ABS5EI06</accession>
<evidence type="ECO:0000313" key="9">
    <source>
        <dbReference type="Proteomes" id="UP000698752"/>
    </source>
</evidence>
<feature type="domain" description="Methylated-DNA-[protein]-cysteine S-methyltransferase DNA binding" evidence="7">
    <location>
        <begin position="12"/>
        <end position="91"/>
    </location>
</feature>
<dbReference type="RefSeq" id="WP_211869255.1">
    <property type="nucleotide sequence ID" value="NZ_JAAEDI010000013.1"/>
</dbReference>
<evidence type="ECO:0000256" key="1">
    <source>
        <dbReference type="ARBA" id="ARBA00001286"/>
    </source>
</evidence>
<evidence type="ECO:0000256" key="2">
    <source>
        <dbReference type="ARBA" id="ARBA00022603"/>
    </source>
</evidence>
<dbReference type="InterPro" id="IPR036217">
    <property type="entry name" value="MethylDNA_cys_MeTrfase_DNAb"/>
</dbReference>
<evidence type="ECO:0000256" key="6">
    <source>
        <dbReference type="ARBA" id="ARBA00049348"/>
    </source>
</evidence>
<dbReference type="NCBIfam" id="TIGR00589">
    <property type="entry name" value="ogt"/>
    <property type="match status" value="1"/>
</dbReference>
<dbReference type="CDD" id="cd06445">
    <property type="entry name" value="ATase"/>
    <property type="match status" value="1"/>
</dbReference>
<evidence type="ECO:0000256" key="3">
    <source>
        <dbReference type="ARBA" id="ARBA00022679"/>
    </source>
</evidence>
<dbReference type="PROSITE" id="PS00374">
    <property type="entry name" value="MGMT"/>
    <property type="match status" value="1"/>
</dbReference>
<name>A0ABS5EI06_9PROT</name>
<gene>
    <name evidence="8" type="ORF">GXW78_12995</name>
</gene>
<evidence type="ECO:0000259" key="7">
    <source>
        <dbReference type="Pfam" id="PF01035"/>
    </source>
</evidence>
<dbReference type="Gene3D" id="1.10.10.10">
    <property type="entry name" value="Winged helix-like DNA-binding domain superfamily/Winged helix DNA-binding domain"/>
    <property type="match status" value="1"/>
</dbReference>
<comment type="catalytic activity">
    <reaction evidence="6">
        <text>a 6-O-methyl-2'-deoxyguanosine in DNA + L-cysteinyl-[protein] = S-methyl-L-cysteinyl-[protein] + a 2'-deoxyguanosine in DNA</text>
        <dbReference type="Rhea" id="RHEA:24000"/>
        <dbReference type="Rhea" id="RHEA-COMP:10131"/>
        <dbReference type="Rhea" id="RHEA-COMP:10132"/>
        <dbReference type="Rhea" id="RHEA-COMP:11367"/>
        <dbReference type="Rhea" id="RHEA-COMP:11368"/>
        <dbReference type="ChEBI" id="CHEBI:29950"/>
        <dbReference type="ChEBI" id="CHEBI:82612"/>
        <dbReference type="ChEBI" id="CHEBI:85445"/>
        <dbReference type="ChEBI" id="CHEBI:85448"/>
        <dbReference type="EC" id="2.1.1.63"/>
    </reaction>
</comment>
<keyword evidence="9" id="KW-1185">Reference proteome</keyword>
<dbReference type="Pfam" id="PF01035">
    <property type="entry name" value="DNA_binding_1"/>
    <property type="match status" value="1"/>
</dbReference>
<dbReference type="SUPFAM" id="SSF46767">
    <property type="entry name" value="Methylated DNA-protein cysteine methyltransferase, C-terminal domain"/>
    <property type="match status" value="1"/>
</dbReference>
<dbReference type="Proteomes" id="UP000698752">
    <property type="component" value="Unassembled WGS sequence"/>
</dbReference>
<keyword evidence="3" id="KW-0808">Transferase</keyword>
<organism evidence="8 9">
    <name type="scientific">Neoroseomonas terrae</name>
    <dbReference type="NCBI Taxonomy" id="424799"/>
    <lineage>
        <taxon>Bacteria</taxon>
        <taxon>Pseudomonadati</taxon>
        <taxon>Pseudomonadota</taxon>
        <taxon>Alphaproteobacteria</taxon>
        <taxon>Acetobacterales</taxon>
        <taxon>Acetobacteraceae</taxon>
        <taxon>Neoroseomonas</taxon>
    </lineage>
</organism>
<keyword evidence="4" id="KW-0227">DNA damage</keyword>
<evidence type="ECO:0000256" key="5">
    <source>
        <dbReference type="ARBA" id="ARBA00023204"/>
    </source>
</evidence>
<dbReference type="InterPro" id="IPR014048">
    <property type="entry name" value="MethylDNA_cys_MeTrfase_DNA-bd"/>
</dbReference>
<keyword evidence="5" id="KW-0234">DNA repair</keyword>
<protein>
    <submittedName>
        <fullName evidence="8">Methylated-DNA--[protein]-cysteine S-methyltransferase</fullName>
    </submittedName>
</protein>